<evidence type="ECO:0000313" key="3">
    <source>
        <dbReference type="Proteomes" id="UP000671938"/>
    </source>
</evidence>
<dbReference type="Proteomes" id="UP000671938">
    <property type="component" value="Segment"/>
</dbReference>
<dbReference type="Gene3D" id="1.10.30.50">
    <property type="match status" value="1"/>
</dbReference>
<name>A0A858NMP0_9CAUD</name>
<evidence type="ECO:0000313" key="2">
    <source>
        <dbReference type="EMBL" id="QJB21789.1"/>
    </source>
</evidence>
<dbReference type="InterPro" id="IPR003615">
    <property type="entry name" value="HNH_nuc"/>
</dbReference>
<accession>A0A858NMP0</accession>
<proteinExistence type="predicted"/>
<dbReference type="GO" id="GO:0004519">
    <property type="term" value="F:endonuclease activity"/>
    <property type="evidence" value="ECO:0007669"/>
    <property type="project" value="InterPro"/>
</dbReference>
<dbReference type="InterPro" id="IPR002711">
    <property type="entry name" value="HNH"/>
</dbReference>
<dbReference type="Pfam" id="PF01844">
    <property type="entry name" value="HNH"/>
    <property type="match status" value="1"/>
</dbReference>
<gene>
    <name evidence="2" type="ORF">XccvBFoX1_gp50</name>
</gene>
<keyword evidence="3" id="KW-1185">Reference proteome</keyword>
<dbReference type="GO" id="GO:0008270">
    <property type="term" value="F:zinc ion binding"/>
    <property type="evidence" value="ECO:0007669"/>
    <property type="project" value="InterPro"/>
</dbReference>
<dbReference type="GO" id="GO:0003676">
    <property type="term" value="F:nucleic acid binding"/>
    <property type="evidence" value="ECO:0007669"/>
    <property type="project" value="InterPro"/>
</dbReference>
<dbReference type="EMBL" id="MT161381">
    <property type="protein sequence ID" value="QJB21789.1"/>
    <property type="molecule type" value="Genomic_DNA"/>
</dbReference>
<feature type="domain" description="HNH" evidence="1">
    <location>
        <begin position="137"/>
        <end position="170"/>
    </location>
</feature>
<protein>
    <recommendedName>
        <fullName evidence="1">HNH domain-containing protein</fullName>
    </recommendedName>
</protein>
<dbReference type="CDD" id="cd00085">
    <property type="entry name" value="HNHc"/>
    <property type="match status" value="1"/>
</dbReference>
<sequence>MTGVISRAEAKAQGLKRYFTGKPCPNGHLLERHVSGGGCVECTRANVAAWRAANPERNRANAAAWRAANPERNRANVAAWQAANPELKRACDAVWRAANPEKVAANVAARRAMKLAAIPADWSDFDAFVMEEAAAACKRRAELHGEPFHVDHMVPLSRGGLHAWHNIQVIPARLNMKKGNRMWLTQPGEWVAHA</sequence>
<organism evidence="2 3">
    <name type="scientific">Xanthomonas phage FoX1</name>
    <dbReference type="NCBI Taxonomy" id="2723897"/>
    <lineage>
        <taxon>Viruses</taxon>
        <taxon>Duplodnaviria</taxon>
        <taxon>Heunggongvirae</taxon>
        <taxon>Uroviricota</taxon>
        <taxon>Caudoviricetes</taxon>
        <taxon>Foxunavirus</taxon>
        <taxon>Foxunavirus fox1</taxon>
    </lineage>
</organism>
<reference evidence="3" key="1">
    <citation type="submission" date="2020-03" db="EMBL/GenBank/DDBJ databases">
        <title>Development of an integrated pest management strategy to control Xanthomonas campestris pv. campestris by using bacteriophages.</title>
        <authorList>
            <person name="Holtappels D."/>
            <person name="Rombouts S."/>
            <person name="Lavigne R."/>
            <person name="Wagemans J."/>
        </authorList>
    </citation>
    <scope>NUCLEOTIDE SEQUENCE [LARGE SCALE GENOMIC DNA]</scope>
</reference>
<evidence type="ECO:0000259" key="1">
    <source>
        <dbReference type="Pfam" id="PF01844"/>
    </source>
</evidence>